<keyword evidence="2" id="KW-1185">Reference proteome</keyword>
<dbReference type="EMBL" id="JH597770">
    <property type="protein sequence ID" value="EHP68109.1"/>
    <property type="molecule type" value="Genomic_DNA"/>
</dbReference>
<dbReference type="RefSeq" id="WP_009074187.1">
    <property type="nucleotide sequence ID" value="NZ_JH597770.1"/>
</dbReference>
<dbReference type="STRING" id="671065.MetMK1DRAFT_00025320"/>
<evidence type="ECO:0000313" key="1">
    <source>
        <dbReference type="EMBL" id="EHP68109.1"/>
    </source>
</evidence>
<accession>H2C7I3</accession>
<sequence length="67" mass="7712">MPISLTKWIWICFMRVLADIISVNYVGLRHYSTGFAVSDLLPALRVRVPQVWRANHLPRLGKSHLVV</sequence>
<name>H2C7I3_9CREN</name>
<reference evidence="1 2" key="1">
    <citation type="submission" date="2012-01" db="EMBL/GenBank/DDBJ databases">
        <title>Improved High-Quality Draft sequence of Metallosphaera yellowstonensis MK1.</title>
        <authorList>
            <consortium name="US DOE Joint Genome Institute"/>
            <person name="Lucas S."/>
            <person name="Han J."/>
            <person name="Cheng J.-F."/>
            <person name="Goodwin L."/>
            <person name="Pitluck S."/>
            <person name="Peters L."/>
            <person name="Teshima H."/>
            <person name="Detter J.C."/>
            <person name="Han C."/>
            <person name="Tapia R."/>
            <person name="Land M."/>
            <person name="Hauser L."/>
            <person name="Kyrpides N."/>
            <person name="Kozubal M."/>
            <person name="Macur R.E."/>
            <person name="Jay Z."/>
            <person name="Inskeep W."/>
            <person name="Woyke T."/>
        </authorList>
    </citation>
    <scope>NUCLEOTIDE SEQUENCE [LARGE SCALE GENOMIC DNA]</scope>
    <source>
        <strain evidence="1 2">MK1</strain>
    </source>
</reference>
<protein>
    <submittedName>
        <fullName evidence="1">Uncharacterized protein</fullName>
    </submittedName>
</protein>
<dbReference type="HOGENOM" id="CLU_2802339_0_0_2"/>
<organism evidence="1 2">
    <name type="scientific">Metallosphaera yellowstonensis MK1</name>
    <dbReference type="NCBI Taxonomy" id="671065"/>
    <lineage>
        <taxon>Archaea</taxon>
        <taxon>Thermoproteota</taxon>
        <taxon>Thermoprotei</taxon>
        <taxon>Sulfolobales</taxon>
        <taxon>Sulfolobaceae</taxon>
        <taxon>Metallosphaera</taxon>
    </lineage>
</organism>
<dbReference type="Proteomes" id="UP000003980">
    <property type="component" value="Unassembled WGS sequence"/>
</dbReference>
<proteinExistence type="predicted"/>
<evidence type="ECO:0000313" key="2">
    <source>
        <dbReference type="Proteomes" id="UP000003980"/>
    </source>
</evidence>
<dbReference type="AlphaFoldDB" id="H2C7I3"/>
<gene>
    <name evidence="1" type="ORF">MetMK1DRAFT_00025320</name>
</gene>